<dbReference type="InterPro" id="IPR013431">
    <property type="entry name" value="Delta_60_rpt"/>
</dbReference>
<evidence type="ECO:0000259" key="3">
    <source>
        <dbReference type="Pfam" id="PF18962"/>
    </source>
</evidence>
<dbReference type="RefSeq" id="WP_379807849.1">
    <property type="nucleotide sequence ID" value="NZ_JBHUOL010000018.1"/>
</dbReference>
<dbReference type="NCBIfam" id="TIGR04183">
    <property type="entry name" value="Por_Secre_tail"/>
    <property type="match status" value="1"/>
</dbReference>
<gene>
    <name evidence="4" type="ORF">ACFSX9_11675</name>
</gene>
<feature type="chain" id="PRO_5045694619" evidence="2">
    <location>
        <begin position="20"/>
        <end position="483"/>
    </location>
</feature>
<keyword evidence="1 2" id="KW-0732">Signal</keyword>
<dbReference type="Gene3D" id="2.80.10.50">
    <property type="match status" value="2"/>
</dbReference>
<organism evidence="4 5">
    <name type="scientific">Flavobacterium ardleyense</name>
    <dbReference type="NCBI Taxonomy" id="2038737"/>
    <lineage>
        <taxon>Bacteria</taxon>
        <taxon>Pseudomonadati</taxon>
        <taxon>Bacteroidota</taxon>
        <taxon>Flavobacteriia</taxon>
        <taxon>Flavobacteriales</taxon>
        <taxon>Flavobacteriaceae</taxon>
        <taxon>Flavobacterium</taxon>
    </lineage>
</organism>
<evidence type="ECO:0000313" key="5">
    <source>
        <dbReference type="Proteomes" id="UP001597549"/>
    </source>
</evidence>
<dbReference type="InterPro" id="IPR026444">
    <property type="entry name" value="Secre_tail"/>
</dbReference>
<dbReference type="Pfam" id="PF18962">
    <property type="entry name" value="Por_Secre_tail"/>
    <property type="match status" value="1"/>
</dbReference>
<protein>
    <submittedName>
        <fullName evidence="4">T9SS type A sorting domain-containing protein</fullName>
    </submittedName>
</protein>
<comment type="caution">
    <text evidence="4">The sequence shown here is derived from an EMBL/GenBank/DDBJ whole genome shotgun (WGS) entry which is preliminary data.</text>
</comment>
<feature type="signal peptide" evidence="2">
    <location>
        <begin position="1"/>
        <end position="19"/>
    </location>
</feature>
<evidence type="ECO:0000256" key="1">
    <source>
        <dbReference type="ARBA" id="ARBA00022729"/>
    </source>
</evidence>
<sequence length="483" mass="54008">MIKTTTTFIFLLFTSLFFAQSIIQDPTFGTDGWTVLNGDTNGYSTINSKVQTDGKILVTGHFNLPNTDFEYFVARLNTDGTLDSTFGTNGYFISPFLLDPFNTEIHLINDKIFLFSPEEKQVLKLNSNGTIDTSFGVDGFLSYLFPNSGSYSWNSDSYCFSNNIYYEGYLLDDSQVLLKRIDLVNGIELPDLAISGISNINGLYEGAAGNLLIKSLDEVNYQIFFSLHSVVDGTMDTTFGTNGKIESYVYGNLLDFEASFDYVERDNNNNIIHGEINENTLVIRVMKYSPTGQLINTFATNGLYQYPNASLSDLKIFNNKIYLCGASAENGQFNFFINRLNNDGSIDTTFNDGEVYVQNTNAYQEIAKSLVVLSDTEFIIGAEYLNGSTRKIFVGKYLVDEDLSSADQIMNAENVKFENPVQEDLKIISEQEFYKVAIYSLNGSLVKSVTNENLNVSDLASGSYLLNIYYNNGSVLKVKMLKK</sequence>
<proteinExistence type="predicted"/>
<dbReference type="Pfam" id="PF17164">
    <property type="entry name" value="DUF5122"/>
    <property type="match status" value="3"/>
</dbReference>
<keyword evidence="5" id="KW-1185">Reference proteome</keyword>
<accession>A0ABW5Z9Q7</accession>
<evidence type="ECO:0000256" key="2">
    <source>
        <dbReference type="SAM" id="SignalP"/>
    </source>
</evidence>
<name>A0ABW5Z9Q7_9FLAO</name>
<dbReference type="Proteomes" id="UP001597549">
    <property type="component" value="Unassembled WGS sequence"/>
</dbReference>
<reference evidence="5" key="1">
    <citation type="journal article" date="2019" name="Int. J. Syst. Evol. Microbiol.">
        <title>The Global Catalogue of Microorganisms (GCM) 10K type strain sequencing project: providing services to taxonomists for standard genome sequencing and annotation.</title>
        <authorList>
            <consortium name="The Broad Institute Genomics Platform"/>
            <consortium name="The Broad Institute Genome Sequencing Center for Infectious Disease"/>
            <person name="Wu L."/>
            <person name="Ma J."/>
        </authorList>
    </citation>
    <scope>NUCLEOTIDE SEQUENCE [LARGE SCALE GENOMIC DNA]</scope>
    <source>
        <strain evidence="5">KCTC 52644</strain>
    </source>
</reference>
<dbReference type="NCBIfam" id="TIGR02608">
    <property type="entry name" value="delta_60_rpt"/>
    <property type="match status" value="3"/>
</dbReference>
<feature type="domain" description="Secretion system C-terminal sorting" evidence="3">
    <location>
        <begin position="419"/>
        <end position="477"/>
    </location>
</feature>
<dbReference type="EMBL" id="JBHUOL010000018">
    <property type="protein sequence ID" value="MFD2909387.1"/>
    <property type="molecule type" value="Genomic_DNA"/>
</dbReference>
<evidence type="ECO:0000313" key="4">
    <source>
        <dbReference type="EMBL" id="MFD2909387.1"/>
    </source>
</evidence>